<evidence type="ECO:0000313" key="4">
    <source>
        <dbReference type="Proteomes" id="UP000053820"/>
    </source>
</evidence>
<dbReference type="Proteomes" id="UP000053820">
    <property type="component" value="Unassembled WGS sequence"/>
</dbReference>
<protein>
    <submittedName>
        <fullName evidence="3">Uncharacterized protein</fullName>
    </submittedName>
</protein>
<dbReference type="EMBL" id="KN839878">
    <property type="protein sequence ID" value="KIJ59926.1"/>
    <property type="molecule type" value="Genomic_DNA"/>
</dbReference>
<dbReference type="AlphaFoldDB" id="A0A0C9W9H1"/>
<evidence type="ECO:0000256" key="2">
    <source>
        <dbReference type="SAM" id="Phobius"/>
    </source>
</evidence>
<keyword evidence="2" id="KW-0472">Membrane</keyword>
<keyword evidence="2" id="KW-1133">Transmembrane helix</keyword>
<feature type="region of interest" description="Disordered" evidence="1">
    <location>
        <begin position="98"/>
        <end position="128"/>
    </location>
</feature>
<accession>A0A0C9W9H1</accession>
<gene>
    <name evidence="3" type="ORF">HYDPIDRAFT_117814</name>
</gene>
<name>A0A0C9W9H1_9AGAM</name>
<keyword evidence="2" id="KW-0812">Transmembrane</keyword>
<reference evidence="3 4" key="1">
    <citation type="submission" date="2014-04" db="EMBL/GenBank/DDBJ databases">
        <title>Evolutionary Origins and Diversification of the Mycorrhizal Mutualists.</title>
        <authorList>
            <consortium name="DOE Joint Genome Institute"/>
            <consortium name="Mycorrhizal Genomics Consortium"/>
            <person name="Kohler A."/>
            <person name="Kuo A."/>
            <person name="Nagy L.G."/>
            <person name="Floudas D."/>
            <person name="Copeland A."/>
            <person name="Barry K.W."/>
            <person name="Cichocki N."/>
            <person name="Veneault-Fourrey C."/>
            <person name="LaButti K."/>
            <person name="Lindquist E.A."/>
            <person name="Lipzen A."/>
            <person name="Lundell T."/>
            <person name="Morin E."/>
            <person name="Murat C."/>
            <person name="Riley R."/>
            <person name="Ohm R."/>
            <person name="Sun H."/>
            <person name="Tunlid A."/>
            <person name="Henrissat B."/>
            <person name="Grigoriev I.V."/>
            <person name="Hibbett D.S."/>
            <person name="Martin F."/>
        </authorList>
    </citation>
    <scope>NUCLEOTIDE SEQUENCE [LARGE SCALE GENOMIC DNA]</scope>
    <source>
        <strain evidence="3 4">MD-312</strain>
    </source>
</reference>
<feature type="transmembrane region" description="Helical" evidence="2">
    <location>
        <begin position="496"/>
        <end position="529"/>
    </location>
</feature>
<evidence type="ECO:0000256" key="1">
    <source>
        <dbReference type="SAM" id="MobiDB-lite"/>
    </source>
</evidence>
<dbReference type="OrthoDB" id="2634527at2759"/>
<feature type="transmembrane region" description="Helical" evidence="2">
    <location>
        <begin position="400"/>
        <end position="420"/>
    </location>
</feature>
<proteinExistence type="predicted"/>
<keyword evidence="4" id="KW-1185">Reference proteome</keyword>
<dbReference type="HOGENOM" id="CLU_015091_1_2_1"/>
<evidence type="ECO:0000313" key="3">
    <source>
        <dbReference type="EMBL" id="KIJ59926.1"/>
    </source>
</evidence>
<sequence length="533" mass="58935">MQPDVKPWLESLKLVCKLILSQGAYCFRNILASIRHLLGLRPFYRQKSHIHLQGFMGSRASSSLGRPPILSPCSASLPVPDPSKGYHILPSVAASPSLPNSQPAGHQYPPAVSPPVPASLPNNPSRTLSRAISTSHNLKVKKRYQPFAPEEIRTNWKARTGAIQPFKLDFDVHSGHERKGCTHPEGSLYFYLEAVTDSIIDDPRICNLANAFVASLWRKIGVAKYANAGLVIEILYDDMYETCKYYFVSHDALLLFWLQEFIPDVLFSGVKGVEANDHIGTFHCELFPNHIPINKVAVGDLRAILLHATSDAILSDNSLVPFSFVNFHGQAGARLNADQLLYGKPGEQTDKPTSHFVRFLDTILFNAPSAHVKQLHRLWVDHTINVLRWRGFVGTLFNEWNGFTIYSTVLLAVNVSFLAVPEMNRSNTVQMVAQVAIYLSPLNSVGSLVASVLLTNQSCGQGMQSAEQAVHYMLHMAKSLVGLDTLGILTNHRMMIFFIIALSVMVFGQGGIAMRAVVIPFFVVIATLASWPA</sequence>
<organism evidence="3 4">
    <name type="scientific">Hydnomerulius pinastri MD-312</name>
    <dbReference type="NCBI Taxonomy" id="994086"/>
    <lineage>
        <taxon>Eukaryota</taxon>
        <taxon>Fungi</taxon>
        <taxon>Dikarya</taxon>
        <taxon>Basidiomycota</taxon>
        <taxon>Agaricomycotina</taxon>
        <taxon>Agaricomycetes</taxon>
        <taxon>Agaricomycetidae</taxon>
        <taxon>Boletales</taxon>
        <taxon>Boletales incertae sedis</taxon>
        <taxon>Leucogyrophana</taxon>
    </lineage>
</organism>